<dbReference type="Gene3D" id="3.60.110.10">
    <property type="entry name" value="Carbon-nitrogen hydrolase"/>
    <property type="match status" value="1"/>
</dbReference>
<comment type="pathway">
    <text evidence="9">Protein modification; lipoprotein biosynthesis (N-acyl transfer).</text>
</comment>
<feature type="transmembrane region" description="Helical" evidence="9">
    <location>
        <begin position="484"/>
        <end position="504"/>
    </location>
</feature>
<evidence type="ECO:0000256" key="2">
    <source>
        <dbReference type="ARBA" id="ARBA00010065"/>
    </source>
</evidence>
<evidence type="ECO:0000259" key="10">
    <source>
        <dbReference type="PROSITE" id="PS50263"/>
    </source>
</evidence>
<comment type="function">
    <text evidence="9">Catalyzes the phospholipid dependent N-acylation of the N-terminal cysteine of apolipoprotein, the last step in lipoprotein maturation.</text>
</comment>
<keyword evidence="6 9" id="KW-1133">Transmembrane helix</keyword>
<protein>
    <recommendedName>
        <fullName evidence="9">Apolipoprotein N-acyltransferase</fullName>
        <shortName evidence="9">ALP N-acyltransferase</shortName>
        <ecNumber evidence="9">2.3.1.269</ecNumber>
    </recommendedName>
</protein>
<evidence type="ECO:0000256" key="1">
    <source>
        <dbReference type="ARBA" id="ARBA00004651"/>
    </source>
</evidence>
<dbReference type="CDD" id="cd07571">
    <property type="entry name" value="ALP_N-acyl_transferase"/>
    <property type="match status" value="1"/>
</dbReference>
<keyword evidence="4 9" id="KW-0808">Transferase</keyword>
<dbReference type="PROSITE" id="PS50263">
    <property type="entry name" value="CN_HYDROLASE"/>
    <property type="match status" value="1"/>
</dbReference>
<dbReference type="AlphaFoldDB" id="A0A3N2DRI6"/>
<evidence type="ECO:0000256" key="7">
    <source>
        <dbReference type="ARBA" id="ARBA00023136"/>
    </source>
</evidence>
<dbReference type="HAMAP" id="MF_01148">
    <property type="entry name" value="Lnt"/>
    <property type="match status" value="1"/>
</dbReference>
<sequence length="516" mass="57086">MLVSGTNLVRLGLVSLSILLSCLSNPGGLADLSWLAWISLAPLFIAVRGSSAKSCAGLFFFWGFCWWAWSIDWLTPAIAAFTGSQALTATVAWLCLSALLALPYAVIGIFWSLIQFTAHSVINALLSALLFSSSYIAFATLIPGSIAQTQFENLAVIQLVDIGGVGLLLFTMVLFNKIIANICSTNKRKNNRLHNIAAALLLTGGVFSYGYYSIDKYRAENTTQQLRVGLIQPNLSPQDNTLALFDLSKQLSQQHSGTGPELIVWPEFPPAFSWQESHNDRQRVTQLIEQIETPILLNSGYVYPTSNSAGNRDGYYNANQLISADGKLIASYHKQQLVPFFEFLPLQKQLPILSRWFPETLNYKTGPAADAVEITPTIHAATPICYEILFSERLRLQDFNIIINPSNDSWFDHRSRASISHLALGTFRAIEYRSPWLRVSNGGISLALDSRGDVVDGSRLNANSVATGIATLPIFNTQTLYQRYGLVLNYGGSALTIFCLIIGYNRQRKYLEKLIH</sequence>
<dbReference type="PANTHER" id="PTHR38686">
    <property type="entry name" value="APOLIPOPROTEIN N-ACYLTRANSFERASE"/>
    <property type="match status" value="1"/>
</dbReference>
<feature type="transmembrane region" description="Helical" evidence="9">
    <location>
        <begin position="34"/>
        <end position="51"/>
    </location>
</feature>
<dbReference type="GO" id="GO:0016410">
    <property type="term" value="F:N-acyltransferase activity"/>
    <property type="evidence" value="ECO:0007669"/>
    <property type="project" value="UniProtKB-UniRule"/>
</dbReference>
<dbReference type="Pfam" id="PF20154">
    <property type="entry name" value="LNT_N"/>
    <property type="match status" value="1"/>
</dbReference>
<feature type="transmembrane region" description="Helical" evidence="9">
    <location>
        <begin position="58"/>
        <end position="79"/>
    </location>
</feature>
<comment type="caution">
    <text evidence="11">The sequence shown here is derived from an EMBL/GenBank/DDBJ whole genome shotgun (WGS) entry which is preliminary data.</text>
</comment>
<gene>
    <name evidence="9" type="primary">lnt</name>
    <name evidence="11" type="ORF">EDC56_2364</name>
</gene>
<dbReference type="PANTHER" id="PTHR38686:SF1">
    <property type="entry name" value="APOLIPOPROTEIN N-ACYLTRANSFERASE"/>
    <property type="match status" value="1"/>
</dbReference>
<feature type="transmembrane region" description="Helical" evidence="9">
    <location>
        <begin position="91"/>
        <end position="114"/>
    </location>
</feature>
<dbReference type="OrthoDB" id="9804277at2"/>
<dbReference type="InterPro" id="IPR045378">
    <property type="entry name" value="LNT_N"/>
</dbReference>
<proteinExistence type="inferred from homology"/>
<evidence type="ECO:0000256" key="8">
    <source>
        <dbReference type="ARBA" id="ARBA00023315"/>
    </source>
</evidence>
<dbReference type="GO" id="GO:0005886">
    <property type="term" value="C:plasma membrane"/>
    <property type="evidence" value="ECO:0007669"/>
    <property type="project" value="UniProtKB-SubCell"/>
</dbReference>
<dbReference type="GO" id="GO:0042158">
    <property type="term" value="P:lipoprotein biosynthetic process"/>
    <property type="evidence" value="ECO:0007669"/>
    <property type="project" value="UniProtKB-UniRule"/>
</dbReference>
<dbReference type="Pfam" id="PF00795">
    <property type="entry name" value="CN_hydrolase"/>
    <property type="match status" value="1"/>
</dbReference>
<dbReference type="SUPFAM" id="SSF56317">
    <property type="entry name" value="Carbon-nitrogen hydrolase"/>
    <property type="match status" value="1"/>
</dbReference>
<keyword evidence="12" id="KW-1185">Reference proteome</keyword>
<keyword evidence="3 9" id="KW-1003">Cell membrane</keyword>
<feature type="transmembrane region" description="Helical" evidence="9">
    <location>
        <begin position="121"/>
        <end position="142"/>
    </location>
</feature>
<evidence type="ECO:0000256" key="6">
    <source>
        <dbReference type="ARBA" id="ARBA00022989"/>
    </source>
</evidence>
<dbReference type="InterPro" id="IPR004563">
    <property type="entry name" value="Apolipo_AcylTrfase"/>
</dbReference>
<evidence type="ECO:0000313" key="11">
    <source>
        <dbReference type="EMBL" id="ROS01915.1"/>
    </source>
</evidence>
<comment type="catalytic activity">
    <reaction evidence="9">
        <text>N-terminal S-1,2-diacyl-sn-glyceryl-L-cysteinyl-[lipoprotein] + a glycerophospholipid = N-acyl-S-1,2-diacyl-sn-glyceryl-L-cysteinyl-[lipoprotein] + a 2-acyl-sn-glycero-3-phospholipid + H(+)</text>
        <dbReference type="Rhea" id="RHEA:48228"/>
        <dbReference type="Rhea" id="RHEA-COMP:14681"/>
        <dbReference type="Rhea" id="RHEA-COMP:14684"/>
        <dbReference type="ChEBI" id="CHEBI:15378"/>
        <dbReference type="ChEBI" id="CHEBI:136912"/>
        <dbReference type="ChEBI" id="CHEBI:140656"/>
        <dbReference type="ChEBI" id="CHEBI:140657"/>
        <dbReference type="ChEBI" id="CHEBI:140660"/>
        <dbReference type="EC" id="2.3.1.269"/>
    </reaction>
</comment>
<evidence type="ECO:0000256" key="4">
    <source>
        <dbReference type="ARBA" id="ARBA00022679"/>
    </source>
</evidence>
<dbReference type="EC" id="2.3.1.269" evidence="9"/>
<dbReference type="Proteomes" id="UP000275394">
    <property type="component" value="Unassembled WGS sequence"/>
</dbReference>
<dbReference type="InterPro" id="IPR003010">
    <property type="entry name" value="C-N_Hydrolase"/>
</dbReference>
<keyword evidence="8 9" id="KW-0012">Acyltransferase</keyword>
<dbReference type="InterPro" id="IPR036526">
    <property type="entry name" value="C-N_Hydrolase_sf"/>
</dbReference>
<keyword evidence="5 9" id="KW-0812">Transmembrane</keyword>
<keyword evidence="11" id="KW-0449">Lipoprotein</keyword>
<dbReference type="NCBIfam" id="TIGR00546">
    <property type="entry name" value="lnt"/>
    <property type="match status" value="1"/>
</dbReference>
<feature type="domain" description="CN hydrolase" evidence="10">
    <location>
        <begin position="226"/>
        <end position="474"/>
    </location>
</feature>
<feature type="transmembrane region" description="Helical" evidence="9">
    <location>
        <begin position="154"/>
        <end position="175"/>
    </location>
</feature>
<evidence type="ECO:0000256" key="9">
    <source>
        <dbReference type="HAMAP-Rule" id="MF_01148"/>
    </source>
</evidence>
<dbReference type="UniPathway" id="UPA00666"/>
<comment type="subcellular location">
    <subcellularLocation>
        <location evidence="1 9">Cell membrane</location>
        <topology evidence="1 9">Multi-pass membrane protein</topology>
    </subcellularLocation>
</comment>
<evidence type="ECO:0000256" key="3">
    <source>
        <dbReference type="ARBA" id="ARBA00022475"/>
    </source>
</evidence>
<dbReference type="RefSeq" id="WP_123712666.1">
    <property type="nucleotide sequence ID" value="NZ_RKHR01000004.1"/>
</dbReference>
<reference evidence="11 12" key="1">
    <citation type="submission" date="2018-11" db="EMBL/GenBank/DDBJ databases">
        <title>Genomic Encyclopedia of Type Strains, Phase IV (KMG-IV): sequencing the most valuable type-strain genomes for metagenomic binning, comparative biology and taxonomic classification.</title>
        <authorList>
            <person name="Goeker M."/>
        </authorList>
    </citation>
    <scope>NUCLEOTIDE SEQUENCE [LARGE SCALE GENOMIC DNA]</scope>
    <source>
        <strain evidence="11 12">DSM 100316</strain>
    </source>
</reference>
<comment type="similarity">
    <text evidence="2 9">Belongs to the CN hydrolase family. Apolipoprotein N-acyltransferase subfamily.</text>
</comment>
<organism evidence="11 12">
    <name type="scientific">Sinobacterium caligoides</name>
    <dbReference type="NCBI Taxonomy" id="933926"/>
    <lineage>
        <taxon>Bacteria</taxon>
        <taxon>Pseudomonadati</taxon>
        <taxon>Pseudomonadota</taxon>
        <taxon>Gammaproteobacteria</taxon>
        <taxon>Cellvibrionales</taxon>
        <taxon>Spongiibacteraceae</taxon>
        <taxon>Sinobacterium</taxon>
    </lineage>
</organism>
<accession>A0A3N2DRI6</accession>
<evidence type="ECO:0000256" key="5">
    <source>
        <dbReference type="ARBA" id="ARBA00022692"/>
    </source>
</evidence>
<keyword evidence="7 9" id="KW-0472">Membrane</keyword>
<name>A0A3N2DRI6_9GAMM</name>
<evidence type="ECO:0000313" key="12">
    <source>
        <dbReference type="Proteomes" id="UP000275394"/>
    </source>
</evidence>
<dbReference type="EMBL" id="RKHR01000004">
    <property type="protein sequence ID" value="ROS01915.1"/>
    <property type="molecule type" value="Genomic_DNA"/>
</dbReference>
<feature type="transmembrane region" description="Helical" evidence="9">
    <location>
        <begin position="196"/>
        <end position="214"/>
    </location>
</feature>